<dbReference type="STRING" id="1403537.Q428_02715"/>
<dbReference type="Gene3D" id="1.10.1760.20">
    <property type="match status" value="1"/>
</dbReference>
<organism evidence="2 3">
    <name type="scientific">Fervidicella metallireducens AeB</name>
    <dbReference type="NCBI Taxonomy" id="1403537"/>
    <lineage>
        <taxon>Bacteria</taxon>
        <taxon>Bacillati</taxon>
        <taxon>Bacillota</taxon>
        <taxon>Clostridia</taxon>
        <taxon>Eubacteriales</taxon>
        <taxon>Clostridiaceae</taxon>
        <taxon>Fervidicella</taxon>
    </lineage>
</organism>
<dbReference type="OrthoDB" id="9799095at2"/>
<keyword evidence="1" id="KW-0472">Membrane</keyword>
<dbReference type="Proteomes" id="UP000019681">
    <property type="component" value="Unassembled WGS sequence"/>
</dbReference>
<keyword evidence="3" id="KW-1185">Reference proteome</keyword>
<comment type="caution">
    <text evidence="2">The sequence shown here is derived from an EMBL/GenBank/DDBJ whole genome shotgun (WGS) entry which is preliminary data.</text>
</comment>
<name>A0A017RXD7_9CLOT</name>
<gene>
    <name evidence="2" type="ORF">Q428_02715</name>
</gene>
<evidence type="ECO:0000256" key="1">
    <source>
        <dbReference type="SAM" id="Phobius"/>
    </source>
</evidence>
<feature type="transmembrane region" description="Helical" evidence="1">
    <location>
        <begin position="136"/>
        <end position="158"/>
    </location>
</feature>
<feature type="transmembrane region" description="Helical" evidence="1">
    <location>
        <begin position="6"/>
        <end position="26"/>
    </location>
</feature>
<keyword evidence="1" id="KW-0812">Transmembrane</keyword>
<reference evidence="2 3" key="1">
    <citation type="journal article" date="2014" name="Genome Announc.">
        <title>Draft Genome Sequence of Fervidicella metallireducens Strain AeBT, an Iron-Reducing Thermoanaerobe from the Great Artesian Basin.</title>
        <authorList>
            <person name="Patel B.K."/>
        </authorList>
    </citation>
    <scope>NUCLEOTIDE SEQUENCE [LARGE SCALE GENOMIC DNA]</scope>
    <source>
        <strain evidence="2 3">AeB</strain>
    </source>
</reference>
<dbReference type="EMBL" id="AZQP01000005">
    <property type="protein sequence ID" value="EYE89362.1"/>
    <property type="molecule type" value="Genomic_DNA"/>
</dbReference>
<dbReference type="PIRSF" id="PIRSF027391">
    <property type="entry name" value="Hpre_diP_synt_I"/>
    <property type="match status" value="1"/>
</dbReference>
<dbReference type="AlphaFoldDB" id="A0A017RXD7"/>
<feature type="transmembrane region" description="Helical" evidence="1">
    <location>
        <begin position="38"/>
        <end position="65"/>
    </location>
</feature>
<keyword evidence="1" id="KW-1133">Transmembrane helix</keyword>
<feature type="transmembrane region" description="Helical" evidence="1">
    <location>
        <begin position="77"/>
        <end position="97"/>
    </location>
</feature>
<proteinExistence type="predicted"/>
<dbReference type="Pfam" id="PF07456">
    <property type="entry name" value="Hpre_diP_synt_I"/>
    <property type="match status" value="1"/>
</dbReference>
<evidence type="ECO:0000313" key="2">
    <source>
        <dbReference type="EMBL" id="EYE89362.1"/>
    </source>
</evidence>
<dbReference type="InterPro" id="IPR010898">
    <property type="entry name" value="Hpre_diP_synth_I"/>
</dbReference>
<accession>A0A017RXD7</accession>
<protein>
    <submittedName>
        <fullName evidence="2">Heptaprenyl diphosphate synthase subunit I</fullName>
    </submittedName>
</protein>
<dbReference type="InterPro" id="IPR014535">
    <property type="entry name" value="Hpre_diP_synt_I"/>
</dbReference>
<feature type="transmembrane region" description="Helical" evidence="1">
    <location>
        <begin position="109"/>
        <end position="130"/>
    </location>
</feature>
<evidence type="ECO:0000313" key="3">
    <source>
        <dbReference type="Proteomes" id="UP000019681"/>
    </source>
</evidence>
<sequence length="170" mass="18505">MNTRKIIFIAILVSQAMVLSIIERMIPVSFAVPGAKLGLANIITLTSIYLFTFKEALSIVILKSIMTSFIAGSLSNFLYSFSGAILSFFVMYFLILLGKDKVSTIGVSIVGGVSHNLGQLIMASLIIHSFNILGYLPFLMIAGIATGFIVGVTVRFLLKHLNKIDINKNI</sequence>